<gene>
    <name evidence="1" type="ORF">K3G42_027154</name>
</gene>
<comment type="caution">
    <text evidence="1">The sequence shown here is derived from an EMBL/GenBank/DDBJ whole genome shotgun (WGS) entry which is preliminary data.</text>
</comment>
<dbReference type="EMBL" id="CM037621">
    <property type="protein sequence ID" value="KAH8002676.1"/>
    <property type="molecule type" value="Genomic_DNA"/>
</dbReference>
<name>A0ACB8FBZ4_9SAUR</name>
<evidence type="ECO:0000313" key="2">
    <source>
        <dbReference type="Proteomes" id="UP000827872"/>
    </source>
</evidence>
<accession>A0ACB8FBZ4</accession>
<organism evidence="1 2">
    <name type="scientific">Sphaerodactylus townsendi</name>
    <dbReference type="NCBI Taxonomy" id="933632"/>
    <lineage>
        <taxon>Eukaryota</taxon>
        <taxon>Metazoa</taxon>
        <taxon>Chordata</taxon>
        <taxon>Craniata</taxon>
        <taxon>Vertebrata</taxon>
        <taxon>Euteleostomi</taxon>
        <taxon>Lepidosauria</taxon>
        <taxon>Squamata</taxon>
        <taxon>Bifurcata</taxon>
        <taxon>Gekkota</taxon>
        <taxon>Sphaerodactylidae</taxon>
        <taxon>Sphaerodactylus</taxon>
    </lineage>
</organism>
<reference evidence="1" key="1">
    <citation type="submission" date="2021-08" db="EMBL/GenBank/DDBJ databases">
        <title>The first chromosome-level gecko genome reveals the dynamic sex chromosomes of Neotropical dwarf geckos (Sphaerodactylidae: Sphaerodactylus).</title>
        <authorList>
            <person name="Pinto B.J."/>
            <person name="Keating S.E."/>
            <person name="Gamble T."/>
        </authorList>
    </citation>
    <scope>NUCLEOTIDE SEQUENCE</scope>
    <source>
        <strain evidence="1">TG3544</strain>
    </source>
</reference>
<proteinExistence type="predicted"/>
<keyword evidence="2" id="KW-1185">Reference proteome</keyword>
<protein>
    <submittedName>
        <fullName evidence="1">Uncharacterized protein</fullName>
    </submittedName>
</protein>
<dbReference type="Proteomes" id="UP000827872">
    <property type="component" value="Linkage Group LG08"/>
</dbReference>
<evidence type="ECO:0000313" key="1">
    <source>
        <dbReference type="EMBL" id="KAH8002676.1"/>
    </source>
</evidence>
<sequence>MQSCCGCSRVRSVSLVLAPFCYNKEPRGTTAGSLSWRSVAAFPFSFSTTQEEEYYQCPCGKREGGCAVWPEWRPLTLLGARDGKTARVDRKTLNTQLSFPCRSILPRECRGCERSCAFSLSANI</sequence>